<feature type="domain" description="Fe2OG dioxygenase" evidence="3">
    <location>
        <begin position="212"/>
        <end position="328"/>
    </location>
</feature>
<keyword evidence="2" id="KW-0479">Metal-binding</keyword>
<dbReference type="GO" id="GO:0044283">
    <property type="term" value="P:small molecule biosynthetic process"/>
    <property type="evidence" value="ECO:0007669"/>
    <property type="project" value="UniProtKB-ARBA"/>
</dbReference>
<evidence type="ECO:0000313" key="4">
    <source>
        <dbReference type="EMBL" id="KAF3808921.1"/>
    </source>
</evidence>
<accession>A0A8H4CS97</accession>
<dbReference type="GeneID" id="69018238"/>
<comment type="caution">
    <text evidence="4">The sequence shown here is derived from an EMBL/GenBank/DDBJ whole genome shotgun (WGS) entry which is preliminary data.</text>
</comment>
<evidence type="ECO:0000256" key="1">
    <source>
        <dbReference type="ARBA" id="ARBA00008056"/>
    </source>
</evidence>
<sequence length="366" mass="41404">MSGSHQSNGAACDSQAEHPSIPLVNLDGLRSAQPQKAQQAGKALVDAFKTFGFAYVKNHGLPQETVDAAFQWVCLSRLMSVHDITTHNFIQSAKFFSLPQAEKEKAPHPPEGWWHRGYSGIGREKVTQMVFDADEISERRKIPDFKESYEIGREDDDHLPNIWIPDESLPGFRAFFNSFYEDCYQLELHLLRGMALGMGLDEAFFQGYHVNKDNQIRLLHYPPAEEKLLRAGKVERLGGHTDFGSMTLLFQDEVGGLEVEDPNEAGRFVPVPYIPGTIVVNIGDFMQRWSNDTLRSTMHRVRAPPLETDVSGSRVTRARYSIPYFIGADSEKTVDCVPGCFGPERPKKYDPINSREYIEMRLNATY</sequence>
<dbReference type="PROSITE" id="PS51471">
    <property type="entry name" value="FE2OG_OXY"/>
    <property type="match status" value="1"/>
</dbReference>
<keyword evidence="5" id="KW-1185">Reference proteome</keyword>
<evidence type="ECO:0000256" key="2">
    <source>
        <dbReference type="RuleBase" id="RU003682"/>
    </source>
</evidence>
<gene>
    <name evidence="4" type="ORF">GCG54_00011112</name>
</gene>
<reference evidence="4" key="2">
    <citation type="submission" date="2020-03" db="EMBL/GenBank/DDBJ databases">
        <authorList>
            <person name="Fu F.-F."/>
            <person name="Chen J."/>
        </authorList>
    </citation>
    <scope>NUCLEOTIDE SEQUENCE</scope>
    <source>
        <strain evidence="4">Lc1</strain>
    </source>
</reference>
<evidence type="ECO:0000313" key="5">
    <source>
        <dbReference type="Proteomes" id="UP000613401"/>
    </source>
</evidence>
<dbReference type="EMBL" id="WVTB01000017">
    <property type="protein sequence ID" value="KAF3808921.1"/>
    <property type="molecule type" value="Genomic_DNA"/>
</dbReference>
<keyword evidence="2" id="KW-0560">Oxidoreductase</keyword>
<dbReference type="PANTHER" id="PTHR47990">
    <property type="entry name" value="2-OXOGLUTARATE (2OG) AND FE(II)-DEPENDENT OXYGENASE SUPERFAMILY PROTEIN-RELATED"/>
    <property type="match status" value="1"/>
</dbReference>
<reference evidence="4" key="1">
    <citation type="journal article" date="2020" name="Phytopathology">
        <title>Genome sequence and comparative analysis of Colletotrichum gloeosporioides isolated from Liriodendron leaves.</title>
        <authorList>
            <person name="Fu F.F."/>
            <person name="Hao Z."/>
            <person name="Wang P."/>
            <person name="Lu Y."/>
            <person name="Xue L.J."/>
            <person name="Wei G."/>
            <person name="Tian Y."/>
            <person name="Baishi H."/>
            <person name="Xu H."/>
            <person name="Shi J."/>
            <person name="Cheng T."/>
            <person name="Wang G."/>
            <person name="Yi Y."/>
            <person name="Chen J."/>
        </authorList>
    </citation>
    <scope>NUCLEOTIDE SEQUENCE</scope>
    <source>
        <strain evidence="4">Lc1</strain>
    </source>
</reference>
<dbReference type="GO" id="GO:0016491">
    <property type="term" value="F:oxidoreductase activity"/>
    <property type="evidence" value="ECO:0007669"/>
    <property type="project" value="UniProtKB-KW"/>
</dbReference>
<dbReference type="InterPro" id="IPR005123">
    <property type="entry name" value="Oxoglu/Fe-dep_dioxygenase_dom"/>
</dbReference>
<protein>
    <submittedName>
        <fullName evidence="4">1-aminocyclopropane-1-carboxylate oxidase-like</fullName>
    </submittedName>
</protein>
<dbReference type="InterPro" id="IPR027443">
    <property type="entry name" value="IPNS-like_sf"/>
</dbReference>
<dbReference type="Pfam" id="PF03171">
    <property type="entry name" value="2OG-FeII_Oxy"/>
    <property type="match status" value="1"/>
</dbReference>
<dbReference type="FunFam" id="2.60.120.330:FF:000030">
    <property type="entry name" value="Thymine dioxygenase"/>
    <property type="match status" value="1"/>
</dbReference>
<dbReference type="Gene3D" id="2.60.120.330">
    <property type="entry name" value="B-lactam Antibiotic, Isopenicillin N Synthase, Chain"/>
    <property type="match status" value="1"/>
</dbReference>
<dbReference type="InterPro" id="IPR044861">
    <property type="entry name" value="IPNS-like_FE2OG_OXY"/>
</dbReference>
<dbReference type="GO" id="GO:0046872">
    <property type="term" value="F:metal ion binding"/>
    <property type="evidence" value="ECO:0007669"/>
    <property type="project" value="UniProtKB-KW"/>
</dbReference>
<dbReference type="RefSeq" id="XP_045268080.1">
    <property type="nucleotide sequence ID" value="XM_045411022.1"/>
</dbReference>
<keyword evidence="2" id="KW-0408">Iron</keyword>
<dbReference type="InterPro" id="IPR050231">
    <property type="entry name" value="Iron_ascorbate_oxido_reductase"/>
</dbReference>
<proteinExistence type="inferred from homology"/>
<name>A0A8H4CS97_COLGL</name>
<comment type="similarity">
    <text evidence="1 2">Belongs to the iron/ascorbate-dependent oxidoreductase family.</text>
</comment>
<evidence type="ECO:0000259" key="3">
    <source>
        <dbReference type="PROSITE" id="PS51471"/>
    </source>
</evidence>
<dbReference type="AlphaFoldDB" id="A0A8H4CS97"/>
<organism evidence="4 5">
    <name type="scientific">Colletotrichum gloeosporioides</name>
    <name type="common">Anthracnose fungus</name>
    <name type="synonym">Glomerella cingulata</name>
    <dbReference type="NCBI Taxonomy" id="474922"/>
    <lineage>
        <taxon>Eukaryota</taxon>
        <taxon>Fungi</taxon>
        <taxon>Dikarya</taxon>
        <taxon>Ascomycota</taxon>
        <taxon>Pezizomycotina</taxon>
        <taxon>Sordariomycetes</taxon>
        <taxon>Hypocreomycetidae</taxon>
        <taxon>Glomerellales</taxon>
        <taxon>Glomerellaceae</taxon>
        <taxon>Colletotrichum</taxon>
        <taxon>Colletotrichum gloeosporioides species complex</taxon>
    </lineage>
</organism>
<dbReference type="Proteomes" id="UP000613401">
    <property type="component" value="Unassembled WGS sequence"/>
</dbReference>
<dbReference type="InterPro" id="IPR026992">
    <property type="entry name" value="DIOX_N"/>
</dbReference>
<dbReference type="Pfam" id="PF14226">
    <property type="entry name" value="DIOX_N"/>
    <property type="match status" value="2"/>
</dbReference>
<dbReference type="SUPFAM" id="SSF51197">
    <property type="entry name" value="Clavaminate synthase-like"/>
    <property type="match status" value="1"/>
</dbReference>